<organism evidence="1 2">
    <name type="scientific">Streptomyces phage Mildred21</name>
    <dbReference type="NCBI Taxonomy" id="2023959"/>
    <lineage>
        <taxon>Viruses</taxon>
        <taxon>Duplodnaviria</taxon>
        <taxon>Heunggongvirae</taxon>
        <taxon>Uroviricota</taxon>
        <taxon>Caudoviricetes</taxon>
        <taxon>Stanwilliamsviridae</taxon>
        <taxon>Boydwoodruffvirinae</taxon>
        <taxon>Samistivirus</taxon>
        <taxon>Samistivirus mildred21</taxon>
    </lineage>
</organism>
<gene>
    <name evidence="1" type="ORF">SEA_MILDRED21_61</name>
</gene>
<dbReference type="OrthoDB" id="6931at10239"/>
<name>A0A222YWS7_9CAUD</name>
<evidence type="ECO:0000313" key="2">
    <source>
        <dbReference type="Proteomes" id="UP000223009"/>
    </source>
</evidence>
<evidence type="ECO:0000313" key="1">
    <source>
        <dbReference type="EMBL" id="ASR75468.1"/>
    </source>
</evidence>
<proteinExistence type="predicted"/>
<keyword evidence="2" id="KW-1185">Reference proteome</keyword>
<sequence length="265" mass="28179">MITTQGKSVIFRYLAGNLPRIAESIALGIGSTAENVNDTTLVFEADRVPVSLVSADILNDKIIFKGTIPQEYVGTIYEVGLWYGTPPQTSGGSTIIVSFDSETEDWIPATWNTAIARIGTDALQVAGGSSSTLSDIALDLSVYSDADFMSLAYNADAAINNIVIRFSTDATNYYEYSFAAATGYEVKTMGKTAFTATGAPDWSNVTSITVSATGTGNVVFDGIRAEDADTISTDYALVARSVLSTPKAKTADTEMDIEYALEITI</sequence>
<protein>
    <submittedName>
        <fullName evidence="1">Minor tail protein</fullName>
    </submittedName>
</protein>
<dbReference type="EMBL" id="MF155946">
    <property type="protein sequence ID" value="ASR75468.1"/>
    <property type="molecule type" value="Genomic_DNA"/>
</dbReference>
<reference evidence="1 2" key="1">
    <citation type="submission" date="2017-05" db="EMBL/GenBank/DDBJ databases">
        <authorList>
            <person name="Chapman J."/>
            <person name="Chang C."/>
            <person name="Suresh T."/>
            <person name="Shishido T.C."/>
            <person name="Bindert I."/>
            <person name="Shaffer C.D."/>
            <person name="Weston-Hafer K.A."/>
            <person name="Russell D.A."/>
            <person name="Pope W.H."/>
            <person name="Jacobs-Sera D."/>
            <person name="Hendrix R.W."/>
            <person name="Hatfull G.F."/>
        </authorList>
    </citation>
    <scope>NUCLEOTIDE SEQUENCE [LARGE SCALE GENOMIC DNA]</scope>
</reference>
<accession>A0A222YWS7</accession>
<dbReference type="Proteomes" id="UP000223009">
    <property type="component" value="Segment"/>
</dbReference>